<protein>
    <submittedName>
        <fullName evidence="1">Uncharacterized protein</fullName>
    </submittedName>
</protein>
<dbReference type="Proteomes" id="UP000005877">
    <property type="component" value="Chromosome"/>
</dbReference>
<sequence length="66" mass="7897">MGDFWVIVNNVVKEPNAFVLLPSEVKDMAHRGEKDGRISYWLQRISYDRDEFREAWDRIGDCRRPI</sequence>
<proteinExistence type="predicted"/>
<dbReference type="KEGG" id="mhi:Mhar_2182"/>
<accession>G7WQI1</accession>
<dbReference type="EMBL" id="CP003117">
    <property type="protein sequence ID" value="AET65534.1"/>
    <property type="molecule type" value="Genomic_DNA"/>
</dbReference>
<reference evidence="1 2" key="1">
    <citation type="journal article" date="2012" name="PLoS ONE">
        <title>The genome characteristics and predicted function of methyl-group oxidation pathway in the obligate aceticlastic methanogens, Methanosaeta spp.</title>
        <authorList>
            <person name="Zhu J."/>
            <person name="Zheng H."/>
            <person name="Ai G."/>
            <person name="Zhang G."/>
            <person name="Liu D."/>
            <person name="Liu X."/>
            <person name="Dong X."/>
        </authorList>
    </citation>
    <scope>NUCLEOTIDE SEQUENCE [LARGE SCALE GENOMIC DNA]</scope>
    <source>
        <strain evidence="1 2">6Ac</strain>
    </source>
</reference>
<name>G7WQI1_METH6</name>
<keyword evidence="2" id="KW-1185">Reference proteome</keyword>
<organism evidence="1 2">
    <name type="scientific">Methanothrix harundinacea (strain 6Ac)</name>
    <name type="common">Methanosaeta harundinacea</name>
    <dbReference type="NCBI Taxonomy" id="1110509"/>
    <lineage>
        <taxon>Archaea</taxon>
        <taxon>Methanobacteriati</taxon>
        <taxon>Methanobacteriota</taxon>
        <taxon>Stenosarchaea group</taxon>
        <taxon>Methanomicrobia</taxon>
        <taxon>Methanotrichales</taxon>
        <taxon>Methanotrichaceae</taxon>
        <taxon>Methanothrix</taxon>
    </lineage>
</organism>
<dbReference type="HOGENOM" id="CLU_2820831_0_0_2"/>
<evidence type="ECO:0000313" key="1">
    <source>
        <dbReference type="EMBL" id="AET65534.1"/>
    </source>
</evidence>
<gene>
    <name evidence="1" type="ordered locus">Mhar_2182</name>
</gene>
<dbReference type="AlphaFoldDB" id="G7WQI1"/>
<evidence type="ECO:0000313" key="2">
    <source>
        <dbReference type="Proteomes" id="UP000005877"/>
    </source>
</evidence>